<feature type="binding site" evidence="5">
    <location>
        <position position="34"/>
    </location>
    <ligand>
        <name>FAD</name>
        <dbReference type="ChEBI" id="CHEBI:57692"/>
    </ligand>
</feature>
<keyword evidence="8" id="KW-1185">Reference proteome</keyword>
<dbReference type="EC" id="1.18.1.2" evidence="5"/>
<sequence>MNYETDAVVVGAGPVGLFAVFQCGMVKMRCHLVDALDAVGGQCMALYPEKPIYDIPGFASLPAAELIARLEAQAAAFKPTIHLGRQMVGLDRVADSWRCTLSDGTQITAKAVIIAAGSGAFGPNRPPLDGITAFEGKGAGLGVHYFVARREDFRGKSVVIAGGGDSAVDWAISLAELAERVMVVHRRPKFRAAPESESRLKDLADAGRVELVVPYQLHGLEGDNGRLAAVTVATLEGEVRRLEADALLPFFGLATNLGPIAEWGLAMDRNTIAVDPATMATSAPGIFAAGDISAYPGKLKLILTGFAEAARAAHSAYEFAHPGEALHFEHSTSAGVPR</sequence>
<dbReference type="InterPro" id="IPR036188">
    <property type="entry name" value="FAD/NAD-bd_sf"/>
</dbReference>
<keyword evidence="1 5" id="KW-0285">Flavoprotein</keyword>
<feature type="binding site" evidence="5">
    <location>
        <position position="87"/>
    </location>
    <ligand>
        <name>FAD</name>
        <dbReference type="ChEBI" id="CHEBI:57692"/>
    </ligand>
</feature>
<keyword evidence="3 5" id="KW-0521">NADP</keyword>
<evidence type="ECO:0000313" key="8">
    <source>
        <dbReference type="Proteomes" id="UP000078543"/>
    </source>
</evidence>
<dbReference type="OrthoDB" id="9806179at2"/>
<name>A0A178MVK5_9PROT</name>
<feature type="binding site" evidence="5">
    <location>
        <position position="47"/>
    </location>
    <ligand>
        <name>FAD</name>
        <dbReference type="ChEBI" id="CHEBI:57692"/>
    </ligand>
</feature>
<feature type="binding site" evidence="5">
    <location>
        <position position="332"/>
    </location>
    <ligand>
        <name>FAD</name>
        <dbReference type="ChEBI" id="CHEBI:57692"/>
    </ligand>
</feature>
<comment type="caution">
    <text evidence="7">The sequence shown here is derived from an EMBL/GenBank/DDBJ whole genome shotgun (WGS) entry which is preliminary data.</text>
</comment>
<dbReference type="PANTHER" id="PTHR48105">
    <property type="entry name" value="THIOREDOXIN REDUCTASE 1-RELATED-RELATED"/>
    <property type="match status" value="1"/>
</dbReference>
<evidence type="ECO:0000259" key="6">
    <source>
        <dbReference type="Pfam" id="PF07992"/>
    </source>
</evidence>
<accession>A0A178MVK5</accession>
<comment type="catalytic activity">
    <reaction evidence="5">
        <text>2 reduced [2Fe-2S]-[ferredoxin] + NADP(+) + H(+) = 2 oxidized [2Fe-2S]-[ferredoxin] + NADPH</text>
        <dbReference type="Rhea" id="RHEA:20125"/>
        <dbReference type="Rhea" id="RHEA-COMP:10000"/>
        <dbReference type="Rhea" id="RHEA-COMP:10001"/>
        <dbReference type="ChEBI" id="CHEBI:15378"/>
        <dbReference type="ChEBI" id="CHEBI:33737"/>
        <dbReference type="ChEBI" id="CHEBI:33738"/>
        <dbReference type="ChEBI" id="CHEBI:57783"/>
        <dbReference type="ChEBI" id="CHEBI:58349"/>
        <dbReference type="EC" id="1.18.1.2"/>
    </reaction>
</comment>
<organism evidence="7 8">
    <name type="scientific">Magnetospirillum moscoviense</name>
    <dbReference type="NCBI Taxonomy" id="1437059"/>
    <lineage>
        <taxon>Bacteria</taxon>
        <taxon>Pseudomonadati</taxon>
        <taxon>Pseudomonadota</taxon>
        <taxon>Alphaproteobacteria</taxon>
        <taxon>Rhodospirillales</taxon>
        <taxon>Rhodospirillaceae</taxon>
        <taxon>Magnetospirillum</taxon>
    </lineage>
</organism>
<dbReference type="AlphaFoldDB" id="A0A178MVK5"/>
<feature type="domain" description="FAD/NAD(P)-binding" evidence="6">
    <location>
        <begin position="6"/>
        <end position="302"/>
    </location>
</feature>
<dbReference type="STRING" id="1437059.A6A05_09085"/>
<dbReference type="RefSeq" id="WP_068498593.1">
    <property type="nucleotide sequence ID" value="NZ_LWQU01000122.1"/>
</dbReference>
<gene>
    <name evidence="7" type="ORF">A6A05_09085</name>
</gene>
<dbReference type="PRINTS" id="PR00368">
    <property type="entry name" value="FADPNR"/>
</dbReference>
<dbReference type="EMBL" id="LWQU01000122">
    <property type="protein sequence ID" value="OAN54192.1"/>
    <property type="molecule type" value="Genomic_DNA"/>
</dbReference>
<comment type="cofactor">
    <cofactor evidence="5">
        <name>FAD</name>
        <dbReference type="ChEBI" id="CHEBI:57692"/>
    </cofactor>
    <text evidence="5">Binds 1 FAD per subunit.</text>
</comment>
<evidence type="ECO:0000256" key="5">
    <source>
        <dbReference type="HAMAP-Rule" id="MF_01685"/>
    </source>
</evidence>
<evidence type="ECO:0000256" key="2">
    <source>
        <dbReference type="ARBA" id="ARBA00022827"/>
    </source>
</evidence>
<dbReference type="GO" id="GO:0004324">
    <property type="term" value="F:ferredoxin-NADP+ reductase activity"/>
    <property type="evidence" value="ECO:0007669"/>
    <property type="project" value="UniProtKB-UniRule"/>
</dbReference>
<keyword evidence="2 5" id="KW-0274">FAD</keyword>
<dbReference type="InterPro" id="IPR050097">
    <property type="entry name" value="Ferredoxin-NADP_redctase_2"/>
</dbReference>
<reference evidence="7 8" key="1">
    <citation type="submission" date="2016-04" db="EMBL/GenBank/DDBJ databases">
        <title>Draft genome sequence of freshwater magnetotactic bacteria Magnetospirillum marisnigri SP-1 and Magnetospirillum moscoviense BB-1.</title>
        <authorList>
            <person name="Koziaeva V."/>
            <person name="Dziuba M.V."/>
            <person name="Ivanov T.M."/>
            <person name="Kuznetsov B."/>
            <person name="Grouzdev D.S."/>
        </authorList>
    </citation>
    <scope>NUCLEOTIDE SEQUENCE [LARGE SCALE GENOMIC DNA]</scope>
    <source>
        <strain evidence="7 8">BB-1</strain>
    </source>
</reference>
<comment type="similarity">
    <text evidence="5">Belongs to the ferredoxin--NADP reductase type 2 family.</text>
</comment>
<dbReference type="PRINTS" id="PR00469">
    <property type="entry name" value="PNDRDTASEII"/>
</dbReference>
<evidence type="ECO:0000256" key="3">
    <source>
        <dbReference type="ARBA" id="ARBA00022857"/>
    </source>
</evidence>
<dbReference type="SUPFAM" id="SSF51905">
    <property type="entry name" value="FAD/NAD(P)-binding domain"/>
    <property type="match status" value="1"/>
</dbReference>
<dbReference type="GO" id="GO:0050661">
    <property type="term" value="F:NADP binding"/>
    <property type="evidence" value="ECO:0007669"/>
    <property type="project" value="UniProtKB-UniRule"/>
</dbReference>
<feature type="binding site" evidence="5">
    <location>
        <position position="291"/>
    </location>
    <ligand>
        <name>FAD</name>
        <dbReference type="ChEBI" id="CHEBI:57692"/>
    </ligand>
</feature>
<evidence type="ECO:0000256" key="4">
    <source>
        <dbReference type="ARBA" id="ARBA00023002"/>
    </source>
</evidence>
<evidence type="ECO:0000256" key="1">
    <source>
        <dbReference type="ARBA" id="ARBA00022630"/>
    </source>
</evidence>
<feature type="binding site" evidence="5">
    <location>
        <position position="121"/>
    </location>
    <ligand>
        <name>FAD</name>
        <dbReference type="ChEBI" id="CHEBI:57692"/>
    </ligand>
</feature>
<feature type="binding site" evidence="5">
    <location>
        <position position="42"/>
    </location>
    <ligand>
        <name>FAD</name>
        <dbReference type="ChEBI" id="CHEBI:57692"/>
    </ligand>
</feature>
<dbReference type="GO" id="GO:0050660">
    <property type="term" value="F:flavin adenine dinucleotide binding"/>
    <property type="evidence" value="ECO:0007669"/>
    <property type="project" value="UniProtKB-UniRule"/>
</dbReference>
<comment type="caution">
    <text evidence="5">Lacks conserved residue(s) required for the propagation of feature annotation.</text>
</comment>
<dbReference type="Gene3D" id="3.50.50.60">
    <property type="entry name" value="FAD/NAD(P)-binding domain"/>
    <property type="match status" value="2"/>
</dbReference>
<comment type="subunit">
    <text evidence="5">Homodimer.</text>
</comment>
<dbReference type="InterPro" id="IPR023753">
    <property type="entry name" value="FAD/NAD-binding_dom"/>
</dbReference>
<evidence type="ECO:0000313" key="7">
    <source>
        <dbReference type="EMBL" id="OAN54192.1"/>
    </source>
</evidence>
<dbReference type="Pfam" id="PF07992">
    <property type="entry name" value="Pyr_redox_2"/>
    <property type="match status" value="1"/>
</dbReference>
<dbReference type="Proteomes" id="UP000078543">
    <property type="component" value="Unassembled WGS sequence"/>
</dbReference>
<keyword evidence="4 5" id="KW-0560">Oxidoreductase</keyword>
<dbReference type="HAMAP" id="MF_01685">
    <property type="entry name" value="FENR2"/>
    <property type="match status" value="1"/>
</dbReference>
<dbReference type="InterPro" id="IPR022890">
    <property type="entry name" value="Fd--NADP_Rdtase_type_2"/>
</dbReference>
<proteinExistence type="inferred from homology"/>
<protein>
    <recommendedName>
        <fullName evidence="5">Ferredoxin--NADP reductase</fullName>
        <shortName evidence="5">FNR</shortName>
        <shortName evidence="5">Fd-NADP(+) reductase</shortName>
        <ecNumber evidence="5">1.18.1.2</ecNumber>
    </recommendedName>
</protein>